<dbReference type="PANTHER" id="PTHR30146">
    <property type="entry name" value="LACI-RELATED TRANSCRIPTIONAL REPRESSOR"/>
    <property type="match status" value="1"/>
</dbReference>
<gene>
    <name evidence="5" type="ORF">FBZ89_101478</name>
</gene>
<dbReference type="SMART" id="SM00354">
    <property type="entry name" value="HTH_LACI"/>
    <property type="match status" value="1"/>
</dbReference>
<protein>
    <submittedName>
        <fullName evidence="5">LacI family transcriptional regulator</fullName>
    </submittedName>
</protein>
<proteinExistence type="predicted"/>
<dbReference type="SUPFAM" id="SSF53822">
    <property type="entry name" value="Periplasmic binding protein-like I"/>
    <property type="match status" value="1"/>
</dbReference>
<dbReference type="InterPro" id="IPR000843">
    <property type="entry name" value="HTH_LacI"/>
</dbReference>
<dbReference type="SUPFAM" id="SSF47413">
    <property type="entry name" value="lambda repressor-like DNA-binding domains"/>
    <property type="match status" value="1"/>
</dbReference>
<keyword evidence="3" id="KW-0804">Transcription</keyword>
<dbReference type="Pfam" id="PF13377">
    <property type="entry name" value="Peripla_BP_3"/>
    <property type="match status" value="1"/>
</dbReference>
<evidence type="ECO:0000256" key="1">
    <source>
        <dbReference type="ARBA" id="ARBA00023015"/>
    </source>
</evidence>
<organism evidence="5 6">
    <name type="scientific">Nitrospirillum amazonense</name>
    <dbReference type="NCBI Taxonomy" id="28077"/>
    <lineage>
        <taxon>Bacteria</taxon>
        <taxon>Pseudomonadati</taxon>
        <taxon>Pseudomonadota</taxon>
        <taxon>Alphaproteobacteria</taxon>
        <taxon>Rhodospirillales</taxon>
        <taxon>Azospirillaceae</taxon>
        <taxon>Nitrospirillum</taxon>
    </lineage>
</organism>
<dbReference type="EMBL" id="VITN01000001">
    <property type="protein sequence ID" value="TWB24852.1"/>
    <property type="molecule type" value="Genomic_DNA"/>
</dbReference>
<evidence type="ECO:0000256" key="2">
    <source>
        <dbReference type="ARBA" id="ARBA00023125"/>
    </source>
</evidence>
<dbReference type="AlphaFoldDB" id="A0A560FTD9"/>
<keyword evidence="2" id="KW-0238">DNA-binding</keyword>
<keyword evidence="1" id="KW-0805">Transcription regulation</keyword>
<dbReference type="Gene3D" id="3.40.50.2300">
    <property type="match status" value="2"/>
</dbReference>
<dbReference type="GO" id="GO:0003700">
    <property type="term" value="F:DNA-binding transcription factor activity"/>
    <property type="evidence" value="ECO:0007669"/>
    <property type="project" value="TreeGrafter"/>
</dbReference>
<dbReference type="CDD" id="cd01392">
    <property type="entry name" value="HTH_LacI"/>
    <property type="match status" value="1"/>
</dbReference>
<evidence type="ECO:0000313" key="6">
    <source>
        <dbReference type="Proteomes" id="UP000319859"/>
    </source>
</evidence>
<dbReference type="GO" id="GO:0000976">
    <property type="term" value="F:transcription cis-regulatory region binding"/>
    <property type="evidence" value="ECO:0007669"/>
    <property type="project" value="TreeGrafter"/>
</dbReference>
<name>A0A560FTD9_9PROT</name>
<dbReference type="InterPro" id="IPR028082">
    <property type="entry name" value="Peripla_BP_I"/>
</dbReference>
<feature type="domain" description="HTH lacI-type" evidence="4">
    <location>
        <begin position="11"/>
        <end position="65"/>
    </location>
</feature>
<evidence type="ECO:0000259" key="4">
    <source>
        <dbReference type="PROSITE" id="PS50932"/>
    </source>
</evidence>
<dbReference type="PROSITE" id="PS50932">
    <property type="entry name" value="HTH_LACI_2"/>
    <property type="match status" value="1"/>
</dbReference>
<dbReference type="Gene3D" id="1.10.260.40">
    <property type="entry name" value="lambda repressor-like DNA-binding domains"/>
    <property type="match status" value="1"/>
</dbReference>
<dbReference type="PRINTS" id="PR00036">
    <property type="entry name" value="HTHLACI"/>
</dbReference>
<accession>A0A560FTD9</accession>
<dbReference type="Proteomes" id="UP000319859">
    <property type="component" value="Unassembled WGS sequence"/>
</dbReference>
<evidence type="ECO:0000313" key="5">
    <source>
        <dbReference type="EMBL" id="TWB24852.1"/>
    </source>
</evidence>
<dbReference type="RefSeq" id="WP_145748408.1">
    <property type="nucleotide sequence ID" value="NZ_VITN01000001.1"/>
</dbReference>
<dbReference type="OrthoDB" id="7170131at2"/>
<dbReference type="InterPro" id="IPR046335">
    <property type="entry name" value="LacI/GalR-like_sensor"/>
</dbReference>
<comment type="caution">
    <text evidence="5">The sequence shown here is derived from an EMBL/GenBank/DDBJ whole genome shotgun (WGS) entry which is preliminary data.</text>
</comment>
<sequence>MRRSRQQRDRVTIQDVAQRAGVSAMTVSNVVNRTGKVGESTRARVRAIIEEMGYVPSQAARHLVGAAPARIGLIYLDIESMFLSLAHGEVSAAAAEKGLQLMVRRAGAATPDKAAAVALSLVRSGADALLLIPPFAELLTGTPALRTLGVPAVAIATAGPLPDMATVRIDNHAAGRAVADLLIARGYRRIAIITGPGGHSDSVARLDGYKSALAAHGIPFRPELCAEGLFSFETGLIATDILLNLPQPPDAIMAANDDMAAAALWAAHRRGLVPPRDLAVTGFDDTLVATRVWPALTTVRQPIKDMAVRAIDLLVEALGRSAAASGAAAGGMVAGIAPTPRDVVLDFTLVERGSVRPA</sequence>
<reference evidence="5 6" key="1">
    <citation type="submission" date="2019-06" db="EMBL/GenBank/DDBJ databases">
        <title>Genomic Encyclopedia of Type Strains, Phase IV (KMG-V): Genome sequencing to study the core and pangenomes of soil and plant-associated prokaryotes.</title>
        <authorList>
            <person name="Whitman W."/>
        </authorList>
    </citation>
    <scope>NUCLEOTIDE SEQUENCE [LARGE SCALE GENOMIC DNA]</scope>
    <source>
        <strain evidence="5 6">BR 11880</strain>
    </source>
</reference>
<evidence type="ECO:0000256" key="3">
    <source>
        <dbReference type="ARBA" id="ARBA00023163"/>
    </source>
</evidence>
<dbReference type="PROSITE" id="PS00356">
    <property type="entry name" value="HTH_LACI_1"/>
    <property type="match status" value="1"/>
</dbReference>
<dbReference type="PANTHER" id="PTHR30146:SF153">
    <property type="entry name" value="LACTOSE OPERON REPRESSOR"/>
    <property type="match status" value="1"/>
</dbReference>
<dbReference type="Pfam" id="PF00356">
    <property type="entry name" value="LacI"/>
    <property type="match status" value="1"/>
</dbReference>
<dbReference type="InterPro" id="IPR010982">
    <property type="entry name" value="Lambda_DNA-bd_dom_sf"/>
</dbReference>